<keyword evidence="1" id="KW-1133">Transmembrane helix</keyword>
<feature type="signal peptide" evidence="2">
    <location>
        <begin position="1"/>
        <end position="25"/>
    </location>
</feature>
<keyword evidence="1" id="KW-0472">Membrane</keyword>
<evidence type="ECO:0000256" key="2">
    <source>
        <dbReference type="SAM" id="SignalP"/>
    </source>
</evidence>
<dbReference type="Proteomes" id="UP000464283">
    <property type="component" value="Chromosome"/>
</dbReference>
<gene>
    <name evidence="3" type="ORF">EER00_02215</name>
</gene>
<organism evidence="3 4">
    <name type="scientific">Malacoplasma iowae 695</name>
    <dbReference type="NCBI Taxonomy" id="1048830"/>
    <lineage>
        <taxon>Bacteria</taxon>
        <taxon>Bacillati</taxon>
        <taxon>Mycoplasmatota</taxon>
        <taxon>Mycoplasmoidales</taxon>
        <taxon>Mycoplasmoidaceae</taxon>
        <taxon>Malacoplasma</taxon>
    </lineage>
</organism>
<keyword evidence="2" id="KW-0732">Signal</keyword>
<accession>A0A6P1LHX8</accession>
<evidence type="ECO:0000256" key="1">
    <source>
        <dbReference type="SAM" id="Phobius"/>
    </source>
</evidence>
<dbReference type="EMBL" id="CP033512">
    <property type="protein sequence ID" value="QHG89705.1"/>
    <property type="molecule type" value="Genomic_DNA"/>
</dbReference>
<reference evidence="4" key="1">
    <citation type="submission" date="2018-11" db="EMBL/GenBank/DDBJ databases">
        <title>The first complete genome sequence of Mycoplasma iowae strain 695.</title>
        <authorList>
            <person name="Ghanem M."/>
            <person name="El-Gazzar M."/>
        </authorList>
    </citation>
    <scope>NUCLEOTIDE SEQUENCE [LARGE SCALE GENOMIC DNA]</scope>
    <source>
        <strain evidence="4">695</strain>
    </source>
</reference>
<feature type="transmembrane region" description="Helical" evidence="1">
    <location>
        <begin position="319"/>
        <end position="342"/>
    </location>
</feature>
<evidence type="ECO:0000313" key="4">
    <source>
        <dbReference type="Proteomes" id="UP000464283"/>
    </source>
</evidence>
<dbReference type="RefSeq" id="WP_129692670.1">
    <property type="nucleotide sequence ID" value="NZ_CP033512.2"/>
</dbReference>
<evidence type="ECO:0000313" key="3">
    <source>
        <dbReference type="EMBL" id="QHG89705.1"/>
    </source>
</evidence>
<protein>
    <submittedName>
        <fullName evidence="3">Uncharacterized protein</fullName>
    </submittedName>
</protein>
<dbReference type="GeneID" id="96866996"/>
<proteinExistence type="predicted"/>
<dbReference type="AlphaFoldDB" id="A0A6P1LHX8"/>
<name>A0A6P1LHX8_MALIO</name>
<keyword evidence="1" id="KW-0812">Transmembrane</keyword>
<sequence length="346" mass="38318">MKNFKKKISSSILLFSIGATVLPSAIISSNQIAKNVSNGKYNVPLNNSNDFSKMLDNSLKKTSDNIVINDKFNDAKELLNSMFPNGNSIVLSSDEVSLTKNNLNNEVINFIKEESNKYLDKIYNHNFLFSDIMNIASKKGFTYEQLEKEIDSNYDASKIINNKDQNHNLVPNVSQYSNISYMSENIEKMSYLLKQIQTAGIKSGIIAGAASALAAAYWAASWFFGLTISSAIAATTQAAMFAAQGAIYGTFYELNKNKPEYVDIKDIDAFDVSGKISWISSAIFAAYNVKDWIKTIYNSIKTIRTITTTLRTVVFSTSWAAPASLIFLTIGDVVISIADLVINFPF</sequence>
<feature type="chain" id="PRO_5026891307" evidence="2">
    <location>
        <begin position="26"/>
        <end position="346"/>
    </location>
</feature>
<dbReference type="KEGG" id="miw:EER00_02215"/>